<gene>
    <name evidence="5" type="primary">106053156</name>
</gene>
<comment type="caution">
    <text evidence="2">Lacks conserved residue(s) required for the propagation of feature annotation.</text>
</comment>
<dbReference type="Pfam" id="PF00057">
    <property type="entry name" value="Ldl_recept_a"/>
    <property type="match status" value="2"/>
</dbReference>
<dbReference type="Proteomes" id="UP000076420">
    <property type="component" value="Unassembled WGS sequence"/>
</dbReference>
<name>A0A2C9LMQ6_BIOGL</name>
<dbReference type="PRINTS" id="PR00261">
    <property type="entry name" value="LDLRECEPTOR"/>
</dbReference>
<dbReference type="SUPFAM" id="SSF57424">
    <property type="entry name" value="LDL receptor-like module"/>
    <property type="match status" value="2"/>
</dbReference>
<dbReference type="CDD" id="cd00041">
    <property type="entry name" value="CUB"/>
    <property type="match status" value="1"/>
</dbReference>
<evidence type="ECO:0000256" key="1">
    <source>
        <dbReference type="ARBA" id="ARBA00023157"/>
    </source>
</evidence>
<dbReference type="Pfam" id="PF00431">
    <property type="entry name" value="CUB"/>
    <property type="match status" value="1"/>
</dbReference>
<evidence type="ECO:0000256" key="3">
    <source>
        <dbReference type="SAM" id="Coils"/>
    </source>
</evidence>
<dbReference type="FunFam" id="2.60.120.290:FF:000005">
    <property type="entry name" value="Procollagen C-endopeptidase enhancer 1"/>
    <property type="match status" value="1"/>
</dbReference>
<dbReference type="PROSITE" id="PS01209">
    <property type="entry name" value="LDLRA_1"/>
    <property type="match status" value="1"/>
</dbReference>
<dbReference type="InterPro" id="IPR052129">
    <property type="entry name" value="Spermadhesin-Link_domain"/>
</dbReference>
<dbReference type="KEGG" id="bgt:106053156"/>
<dbReference type="EnsemblMetazoa" id="BGLB032746-RA">
    <property type="protein sequence ID" value="BGLB032746-PA"/>
    <property type="gene ID" value="BGLB032746"/>
</dbReference>
<dbReference type="Gene3D" id="4.10.400.10">
    <property type="entry name" value="Low-density Lipoprotein Receptor"/>
    <property type="match status" value="1"/>
</dbReference>
<evidence type="ECO:0000259" key="4">
    <source>
        <dbReference type="PROSITE" id="PS01180"/>
    </source>
</evidence>
<dbReference type="CDD" id="cd00037">
    <property type="entry name" value="CLECT"/>
    <property type="match status" value="1"/>
</dbReference>
<dbReference type="AlphaFoldDB" id="A0A2C9LMQ6"/>
<dbReference type="VEuPathDB" id="VectorBase:BGLAX_036652"/>
<dbReference type="InterPro" id="IPR023415">
    <property type="entry name" value="LDLR_class-A_CS"/>
</dbReference>
<dbReference type="PANTHER" id="PTHR46908">
    <property type="entry name" value="CUBILIN-LIKE PROTEIN"/>
    <property type="match status" value="1"/>
</dbReference>
<keyword evidence="3" id="KW-0175">Coiled coil</keyword>
<organism evidence="5 6">
    <name type="scientific">Biomphalaria glabrata</name>
    <name type="common">Bloodfluke planorb</name>
    <name type="synonym">Freshwater snail</name>
    <dbReference type="NCBI Taxonomy" id="6526"/>
    <lineage>
        <taxon>Eukaryota</taxon>
        <taxon>Metazoa</taxon>
        <taxon>Spiralia</taxon>
        <taxon>Lophotrochozoa</taxon>
        <taxon>Mollusca</taxon>
        <taxon>Gastropoda</taxon>
        <taxon>Heterobranchia</taxon>
        <taxon>Euthyneura</taxon>
        <taxon>Panpulmonata</taxon>
        <taxon>Hygrophila</taxon>
        <taxon>Lymnaeoidea</taxon>
        <taxon>Planorbidae</taxon>
        <taxon>Biomphalaria</taxon>
    </lineage>
</organism>
<dbReference type="SUPFAM" id="SSF49854">
    <property type="entry name" value="Spermadhesin, CUB domain"/>
    <property type="match status" value="1"/>
</dbReference>
<dbReference type="InterPro" id="IPR035914">
    <property type="entry name" value="Sperma_CUB_dom_sf"/>
</dbReference>
<sequence>CNTILTDSSGVIYSPNYPYDYYDSLNCSWLILTNEVSQISLNFTTLTTECCCDFVTVYDGNTTSAPQLGKLCSLQYNNFTSSGNSLLVTFSTDESVTKSGFFASYKILKNTKCESDKYICANSTRCLPRTVLCDGQTDCPEGEDEDRNVCARYCEPTDHQCTDGQCVPLQMFCNGTRCKDGSDDPENSLVMDVQPGVISQGLTINCSSYLLNTSCPDNWSLLTLARFNKTSQEFEDILRVQVDKNKNVKFISDEQIEDYDVNFGDFFVSLNVRNPQNGDEFKCEASNYDNYSKTVATKTQIYKVVLNTTSAEDEDHENISTVQPSTVQQQFTEFLLSVFPPEVADGFTDSLEITCGYRNAPFTNLFSMSILHSVSVEKPEFKYLCSVSSFNRNIQKHSPSLKSVNGTMDPIEGSHVSLIFEDPKVKKTGLYKCEVIGFDVEQGKPVIESKEFLVDAPDIKIETVIGQIRNETLLIRESLVSLQSESINSTEKMKELQSSINQFKLDMYESISGLEADHDNTLNIIHNTTAFSNEFHNNLKSLNTLVSGLENNLNNVKTKFDKVEKLVNDSRKELYNIKNESVSEDFIQKALQTMESSITQQKNFTQSAVDKSEAVEKRQDDMAHRLSKLDSGSKSFTQKPIESLFIGSSPFKGRRYWLTRKSYSILITDAETMCLRYGGYLLEIDSQEEFNFRTTSSIQHPAYNIRHPTSRIEHPASIIQRTTSSIHHPGPSTQHPASNIKRTTSSIQHPAYNIRHPTSRIEHPASIIQRTISGIQHPGSSIQHPASNIKRTTSSIQHPAYNIRHPTSRIEHPASSIQRTTSSIQHPAYNIQHPTSNIQCTTSSIQHPAYNIQHPTSSVQHPASNIQHPAYNIQHPTSSIQHPAYNIQHPAYNIQHPTSTSQVNHLVFLSTPKGALLPTMMKVAILVLSLTSVYGRRNIVGFKHNLTMRTEVAFTFTCPCWTI</sequence>
<dbReference type="OrthoDB" id="6162505at2759"/>
<evidence type="ECO:0000256" key="2">
    <source>
        <dbReference type="PROSITE-ProRule" id="PRU00124"/>
    </source>
</evidence>
<dbReference type="SMART" id="SM00042">
    <property type="entry name" value="CUB"/>
    <property type="match status" value="1"/>
</dbReference>
<reference evidence="5" key="1">
    <citation type="submission" date="2020-05" db="UniProtKB">
        <authorList>
            <consortium name="EnsemblMetazoa"/>
        </authorList>
    </citation>
    <scope>IDENTIFICATION</scope>
    <source>
        <strain evidence="5">BB02</strain>
    </source>
</reference>
<dbReference type="PROSITE" id="PS01180">
    <property type="entry name" value="CUB"/>
    <property type="match status" value="1"/>
</dbReference>
<proteinExistence type="predicted"/>
<evidence type="ECO:0000313" key="6">
    <source>
        <dbReference type="Proteomes" id="UP000076420"/>
    </source>
</evidence>
<dbReference type="InterPro" id="IPR002172">
    <property type="entry name" value="LDrepeatLR_classA_rpt"/>
</dbReference>
<evidence type="ECO:0000313" key="5">
    <source>
        <dbReference type="EnsemblMetazoa" id="BGLB032746-PA"/>
    </source>
</evidence>
<protein>
    <recommendedName>
        <fullName evidence="4">CUB domain-containing protein</fullName>
    </recommendedName>
</protein>
<dbReference type="InterPro" id="IPR036055">
    <property type="entry name" value="LDL_receptor-like_sf"/>
</dbReference>
<dbReference type="SMART" id="SM00192">
    <property type="entry name" value="LDLa"/>
    <property type="match status" value="2"/>
</dbReference>
<dbReference type="InterPro" id="IPR000859">
    <property type="entry name" value="CUB_dom"/>
</dbReference>
<dbReference type="CDD" id="cd00112">
    <property type="entry name" value="LDLa"/>
    <property type="match status" value="2"/>
</dbReference>
<keyword evidence="1" id="KW-1015">Disulfide bond</keyword>
<dbReference type="Gene3D" id="2.60.120.290">
    <property type="entry name" value="Spermadhesin, CUB domain"/>
    <property type="match status" value="1"/>
</dbReference>
<dbReference type="VEuPathDB" id="VectorBase:BGLB032746"/>
<dbReference type="VEuPathDB" id="VectorBase:BGLAX_052449"/>
<dbReference type="PROSITE" id="PS50068">
    <property type="entry name" value="LDLRA_2"/>
    <property type="match status" value="1"/>
</dbReference>
<feature type="coiled-coil region" evidence="3">
    <location>
        <begin position="539"/>
        <end position="573"/>
    </location>
</feature>
<accession>A0A2C9LMQ6</accession>
<dbReference type="PANTHER" id="PTHR46908:SF8">
    <property type="entry name" value="C-TYPE LECTIN DOMAIN-CONTAINING PROTEIN"/>
    <property type="match status" value="1"/>
</dbReference>
<feature type="domain" description="CUB" evidence="4">
    <location>
        <begin position="1"/>
        <end position="108"/>
    </location>
</feature>